<evidence type="ECO:0000256" key="1">
    <source>
        <dbReference type="SAM" id="MobiDB-lite"/>
    </source>
</evidence>
<dbReference type="AlphaFoldDB" id="A0A916W9U3"/>
<organism evidence="2 3">
    <name type="scientific">Edaphobacter acidisoli</name>
    <dbReference type="NCBI Taxonomy" id="2040573"/>
    <lineage>
        <taxon>Bacteria</taxon>
        <taxon>Pseudomonadati</taxon>
        <taxon>Acidobacteriota</taxon>
        <taxon>Terriglobia</taxon>
        <taxon>Terriglobales</taxon>
        <taxon>Acidobacteriaceae</taxon>
        <taxon>Edaphobacter</taxon>
    </lineage>
</organism>
<evidence type="ECO:0000313" key="2">
    <source>
        <dbReference type="EMBL" id="GGA80788.1"/>
    </source>
</evidence>
<dbReference type="Proteomes" id="UP000648801">
    <property type="component" value="Unassembled WGS sequence"/>
</dbReference>
<reference evidence="2" key="1">
    <citation type="journal article" date="2014" name="Int. J. Syst. Evol. Microbiol.">
        <title>Complete genome sequence of Corynebacterium casei LMG S-19264T (=DSM 44701T), isolated from a smear-ripened cheese.</title>
        <authorList>
            <consortium name="US DOE Joint Genome Institute (JGI-PGF)"/>
            <person name="Walter F."/>
            <person name="Albersmeier A."/>
            <person name="Kalinowski J."/>
            <person name="Ruckert C."/>
        </authorList>
    </citation>
    <scope>NUCLEOTIDE SEQUENCE</scope>
    <source>
        <strain evidence="2">CGMCC 1.15447</strain>
    </source>
</reference>
<name>A0A916W9U3_9BACT</name>
<sequence>MAGRPRKANAIHEITGAKAKNPQRFHDREEPETAGPIGDPPADFLSEHGSGPKLLALWNKLVAEAPIGLLTASDSEYLAAVCRMGLEASRVGSKGYRQALKEYGLMLKGLGMTPEGRAIRGIGGKAPKKTVNPLDEFTRARQRAG</sequence>
<accession>A0A916W9U3</accession>
<evidence type="ECO:0000313" key="3">
    <source>
        <dbReference type="Proteomes" id="UP000648801"/>
    </source>
</evidence>
<feature type="region of interest" description="Disordered" evidence="1">
    <location>
        <begin position="1"/>
        <end position="46"/>
    </location>
</feature>
<reference evidence="2" key="2">
    <citation type="submission" date="2020-09" db="EMBL/GenBank/DDBJ databases">
        <authorList>
            <person name="Sun Q."/>
            <person name="Zhou Y."/>
        </authorList>
    </citation>
    <scope>NUCLEOTIDE SEQUENCE</scope>
    <source>
        <strain evidence="2">CGMCC 1.15447</strain>
    </source>
</reference>
<protein>
    <submittedName>
        <fullName evidence="2">Uncharacterized protein</fullName>
    </submittedName>
</protein>
<comment type="caution">
    <text evidence="2">The sequence shown here is derived from an EMBL/GenBank/DDBJ whole genome shotgun (WGS) entry which is preliminary data.</text>
</comment>
<keyword evidence="3" id="KW-1185">Reference proteome</keyword>
<proteinExistence type="predicted"/>
<dbReference type="RefSeq" id="WP_188760841.1">
    <property type="nucleotide sequence ID" value="NZ_BMJB01000006.1"/>
</dbReference>
<gene>
    <name evidence="2" type="ORF">GCM10011507_35000</name>
</gene>
<dbReference type="EMBL" id="BMJB01000006">
    <property type="protein sequence ID" value="GGA80788.1"/>
    <property type="molecule type" value="Genomic_DNA"/>
</dbReference>